<comment type="caution">
    <text evidence="10">The sequence shown here is derived from an EMBL/GenBank/DDBJ whole genome shotgun (WGS) entry which is preliminary data.</text>
</comment>
<keyword evidence="6 10" id="KW-0418">Kinase</keyword>
<keyword evidence="8" id="KW-0472">Membrane</keyword>
<keyword evidence="5" id="KW-0808">Transferase</keyword>
<dbReference type="SMART" id="SM00388">
    <property type="entry name" value="HisKA"/>
    <property type="match status" value="1"/>
</dbReference>
<feature type="domain" description="Histidine kinase" evidence="9">
    <location>
        <begin position="102"/>
        <end position="316"/>
    </location>
</feature>
<evidence type="ECO:0000256" key="5">
    <source>
        <dbReference type="ARBA" id="ARBA00022679"/>
    </source>
</evidence>
<evidence type="ECO:0000256" key="2">
    <source>
        <dbReference type="ARBA" id="ARBA00004370"/>
    </source>
</evidence>
<keyword evidence="8" id="KW-1133">Transmembrane helix</keyword>
<reference evidence="10" key="2">
    <citation type="submission" date="2021-04" db="EMBL/GenBank/DDBJ databases">
        <authorList>
            <person name="Gilroy R."/>
        </authorList>
    </citation>
    <scope>NUCLEOTIDE SEQUENCE</scope>
    <source>
        <strain evidence="10">CHK196-7946</strain>
    </source>
</reference>
<organism evidence="10 11">
    <name type="scientific">Candidatus Mediterraneibacter faecavium</name>
    <dbReference type="NCBI Taxonomy" id="2838668"/>
    <lineage>
        <taxon>Bacteria</taxon>
        <taxon>Bacillati</taxon>
        <taxon>Bacillota</taxon>
        <taxon>Clostridia</taxon>
        <taxon>Lachnospirales</taxon>
        <taxon>Lachnospiraceae</taxon>
        <taxon>Mediterraneibacter</taxon>
    </lineage>
</organism>
<evidence type="ECO:0000256" key="7">
    <source>
        <dbReference type="ARBA" id="ARBA00023012"/>
    </source>
</evidence>
<dbReference type="GO" id="GO:0005886">
    <property type="term" value="C:plasma membrane"/>
    <property type="evidence" value="ECO:0007669"/>
    <property type="project" value="TreeGrafter"/>
</dbReference>
<dbReference type="InterPro" id="IPR005467">
    <property type="entry name" value="His_kinase_dom"/>
</dbReference>
<dbReference type="InterPro" id="IPR003594">
    <property type="entry name" value="HATPase_dom"/>
</dbReference>
<name>A0A9D2QAC5_9FIRM</name>
<dbReference type="PROSITE" id="PS50109">
    <property type="entry name" value="HIS_KIN"/>
    <property type="match status" value="1"/>
</dbReference>
<dbReference type="SUPFAM" id="SSF47384">
    <property type="entry name" value="Homodimeric domain of signal transducing histidine kinase"/>
    <property type="match status" value="1"/>
</dbReference>
<comment type="subcellular location">
    <subcellularLocation>
        <location evidence="2">Membrane</location>
    </subcellularLocation>
</comment>
<evidence type="ECO:0000256" key="8">
    <source>
        <dbReference type="SAM" id="Phobius"/>
    </source>
</evidence>
<dbReference type="EC" id="2.7.13.3" evidence="3"/>
<dbReference type="SMART" id="SM00387">
    <property type="entry name" value="HATPase_c"/>
    <property type="match status" value="1"/>
</dbReference>
<dbReference type="PANTHER" id="PTHR45453:SF1">
    <property type="entry name" value="PHOSPHATE REGULON SENSOR PROTEIN PHOR"/>
    <property type="match status" value="1"/>
</dbReference>
<dbReference type="Proteomes" id="UP000823902">
    <property type="component" value="Unassembled WGS sequence"/>
</dbReference>
<evidence type="ECO:0000313" key="11">
    <source>
        <dbReference type="Proteomes" id="UP000823902"/>
    </source>
</evidence>
<dbReference type="AlphaFoldDB" id="A0A9D2QAC5"/>
<accession>A0A9D2QAC5</accession>
<dbReference type="CDD" id="cd00082">
    <property type="entry name" value="HisKA"/>
    <property type="match status" value="1"/>
</dbReference>
<dbReference type="Pfam" id="PF02518">
    <property type="entry name" value="HATPase_c"/>
    <property type="match status" value="1"/>
</dbReference>
<dbReference type="GO" id="GO:0000155">
    <property type="term" value="F:phosphorelay sensor kinase activity"/>
    <property type="evidence" value="ECO:0007669"/>
    <property type="project" value="InterPro"/>
</dbReference>
<keyword evidence="7" id="KW-0902">Two-component regulatory system</keyword>
<dbReference type="InterPro" id="IPR004358">
    <property type="entry name" value="Sig_transdc_His_kin-like_C"/>
</dbReference>
<evidence type="ECO:0000256" key="4">
    <source>
        <dbReference type="ARBA" id="ARBA00022553"/>
    </source>
</evidence>
<dbReference type="GO" id="GO:0004721">
    <property type="term" value="F:phosphoprotein phosphatase activity"/>
    <property type="evidence" value="ECO:0007669"/>
    <property type="project" value="TreeGrafter"/>
</dbReference>
<evidence type="ECO:0000313" key="10">
    <source>
        <dbReference type="EMBL" id="HJC74719.1"/>
    </source>
</evidence>
<dbReference type="Pfam" id="PF00512">
    <property type="entry name" value="HisKA"/>
    <property type="match status" value="1"/>
</dbReference>
<evidence type="ECO:0000256" key="6">
    <source>
        <dbReference type="ARBA" id="ARBA00022777"/>
    </source>
</evidence>
<dbReference type="PANTHER" id="PTHR45453">
    <property type="entry name" value="PHOSPHATE REGULON SENSOR PROTEIN PHOR"/>
    <property type="match status" value="1"/>
</dbReference>
<gene>
    <name evidence="10" type="ORF">H9697_07205</name>
</gene>
<evidence type="ECO:0000256" key="1">
    <source>
        <dbReference type="ARBA" id="ARBA00000085"/>
    </source>
</evidence>
<dbReference type="Gene3D" id="1.10.287.130">
    <property type="match status" value="1"/>
</dbReference>
<evidence type="ECO:0000259" key="9">
    <source>
        <dbReference type="PROSITE" id="PS50109"/>
    </source>
</evidence>
<dbReference type="InterPro" id="IPR036097">
    <property type="entry name" value="HisK_dim/P_sf"/>
</dbReference>
<dbReference type="PRINTS" id="PR00344">
    <property type="entry name" value="BCTRLSENSOR"/>
</dbReference>
<keyword evidence="8" id="KW-0812">Transmembrane</keyword>
<protein>
    <recommendedName>
        <fullName evidence="3">histidine kinase</fullName>
        <ecNumber evidence="3">2.7.13.3</ecNumber>
    </recommendedName>
</protein>
<feature type="transmembrane region" description="Helical" evidence="8">
    <location>
        <begin position="6"/>
        <end position="31"/>
    </location>
</feature>
<dbReference type="InterPro" id="IPR003661">
    <property type="entry name" value="HisK_dim/P_dom"/>
</dbReference>
<keyword evidence="4" id="KW-0597">Phosphoprotein</keyword>
<comment type="catalytic activity">
    <reaction evidence="1">
        <text>ATP + protein L-histidine = ADP + protein N-phospho-L-histidine.</text>
        <dbReference type="EC" id="2.7.13.3"/>
    </reaction>
</comment>
<evidence type="ECO:0000256" key="3">
    <source>
        <dbReference type="ARBA" id="ARBA00012438"/>
    </source>
</evidence>
<dbReference type="InterPro" id="IPR050351">
    <property type="entry name" value="BphY/WalK/GraS-like"/>
</dbReference>
<dbReference type="GO" id="GO:0016036">
    <property type="term" value="P:cellular response to phosphate starvation"/>
    <property type="evidence" value="ECO:0007669"/>
    <property type="project" value="TreeGrafter"/>
</dbReference>
<dbReference type="InterPro" id="IPR036890">
    <property type="entry name" value="HATPase_C_sf"/>
</dbReference>
<sequence>MDQRTIFFITGSAVVFLFLVLLGVISAGIWLHMRKKYISFAEETCRSIDAVLKGRSAEAFDMDEDTLLSKVQMKLKQLEEITAAAARKSEAREQEVQGIISDLSHQLKTPVANIMMYCDTALNPVITEEERAKCMAVLKDQVGKLDFLVQAMIRMSRLEQNIISLHPEPVSLQHLLDRTLQSVRGKAAGKNISLEILCEEDSLLLCDEKWTAEALFNVLDNAVKYSPSGSRVTVRCERLETYTKIGIEDEGIGISPEHAADVCKRFFREKKAAKTEGVGIGLYLTREILEKENGYLKIGPGERTGTTVSVYLLNAENL</sequence>
<reference evidence="10" key="1">
    <citation type="journal article" date="2021" name="PeerJ">
        <title>Extensive microbial diversity within the chicken gut microbiome revealed by metagenomics and culture.</title>
        <authorList>
            <person name="Gilroy R."/>
            <person name="Ravi A."/>
            <person name="Getino M."/>
            <person name="Pursley I."/>
            <person name="Horton D.L."/>
            <person name="Alikhan N.F."/>
            <person name="Baker D."/>
            <person name="Gharbi K."/>
            <person name="Hall N."/>
            <person name="Watson M."/>
            <person name="Adriaenssens E.M."/>
            <person name="Foster-Nyarko E."/>
            <person name="Jarju S."/>
            <person name="Secka A."/>
            <person name="Antonio M."/>
            <person name="Oren A."/>
            <person name="Chaudhuri R.R."/>
            <person name="La Ragione R."/>
            <person name="Hildebrand F."/>
            <person name="Pallen M.J."/>
        </authorList>
    </citation>
    <scope>NUCLEOTIDE SEQUENCE</scope>
    <source>
        <strain evidence="10">CHK196-7946</strain>
    </source>
</reference>
<dbReference type="EMBL" id="DWVY01000038">
    <property type="protein sequence ID" value="HJC74719.1"/>
    <property type="molecule type" value="Genomic_DNA"/>
</dbReference>
<proteinExistence type="predicted"/>
<dbReference type="Gene3D" id="3.30.565.10">
    <property type="entry name" value="Histidine kinase-like ATPase, C-terminal domain"/>
    <property type="match status" value="1"/>
</dbReference>
<dbReference type="SUPFAM" id="SSF55874">
    <property type="entry name" value="ATPase domain of HSP90 chaperone/DNA topoisomerase II/histidine kinase"/>
    <property type="match status" value="1"/>
</dbReference>